<protein>
    <submittedName>
        <fullName evidence="1">Uncharacterized protein</fullName>
    </submittedName>
</protein>
<dbReference type="AlphaFoldDB" id="A0A6A6NMM7"/>
<evidence type="ECO:0000313" key="2">
    <source>
        <dbReference type="Proteomes" id="UP000799766"/>
    </source>
</evidence>
<dbReference type="Proteomes" id="UP000799766">
    <property type="component" value="Unassembled WGS sequence"/>
</dbReference>
<dbReference type="OrthoDB" id="3024632at2759"/>
<dbReference type="EMBL" id="MU001704">
    <property type="protein sequence ID" value="KAF2452717.1"/>
    <property type="molecule type" value="Genomic_DNA"/>
</dbReference>
<reference evidence="1" key="1">
    <citation type="journal article" date="2020" name="Stud. Mycol.">
        <title>101 Dothideomycetes genomes: a test case for predicting lifestyles and emergence of pathogens.</title>
        <authorList>
            <person name="Haridas S."/>
            <person name="Albert R."/>
            <person name="Binder M."/>
            <person name="Bloem J."/>
            <person name="Labutti K."/>
            <person name="Salamov A."/>
            <person name="Andreopoulos B."/>
            <person name="Baker S."/>
            <person name="Barry K."/>
            <person name="Bills G."/>
            <person name="Bluhm B."/>
            <person name="Cannon C."/>
            <person name="Castanera R."/>
            <person name="Culley D."/>
            <person name="Daum C."/>
            <person name="Ezra D."/>
            <person name="Gonzalez J."/>
            <person name="Henrissat B."/>
            <person name="Kuo A."/>
            <person name="Liang C."/>
            <person name="Lipzen A."/>
            <person name="Lutzoni F."/>
            <person name="Magnuson J."/>
            <person name="Mondo S."/>
            <person name="Nolan M."/>
            <person name="Ohm R."/>
            <person name="Pangilinan J."/>
            <person name="Park H.-J."/>
            <person name="Ramirez L."/>
            <person name="Alfaro M."/>
            <person name="Sun H."/>
            <person name="Tritt A."/>
            <person name="Yoshinaga Y."/>
            <person name="Zwiers L.-H."/>
            <person name="Turgeon B."/>
            <person name="Goodwin S."/>
            <person name="Spatafora J."/>
            <person name="Crous P."/>
            <person name="Grigoriev I."/>
        </authorList>
    </citation>
    <scope>NUCLEOTIDE SEQUENCE</scope>
    <source>
        <strain evidence="1">ATCC 16933</strain>
    </source>
</reference>
<evidence type="ECO:0000313" key="1">
    <source>
        <dbReference type="EMBL" id="KAF2452717.1"/>
    </source>
</evidence>
<name>A0A6A6NMM7_9PEZI</name>
<proteinExistence type="predicted"/>
<gene>
    <name evidence="1" type="ORF">BDY21DRAFT_358157</name>
</gene>
<keyword evidence="2" id="KW-1185">Reference proteome</keyword>
<organism evidence="1 2">
    <name type="scientific">Lineolata rhizophorae</name>
    <dbReference type="NCBI Taxonomy" id="578093"/>
    <lineage>
        <taxon>Eukaryota</taxon>
        <taxon>Fungi</taxon>
        <taxon>Dikarya</taxon>
        <taxon>Ascomycota</taxon>
        <taxon>Pezizomycotina</taxon>
        <taxon>Dothideomycetes</taxon>
        <taxon>Dothideomycetes incertae sedis</taxon>
        <taxon>Lineolatales</taxon>
        <taxon>Lineolataceae</taxon>
        <taxon>Lineolata</taxon>
    </lineage>
</organism>
<accession>A0A6A6NMM7</accession>
<sequence>MSSSFLFEFGSSLVEITAMTALIETATAESLISSGRSAAGIPCAAMSSFGSIFMIRACISTSTLAWMRSTIGMQSARVDAAVWLIENLDRTERGVWVGCGSDSHHARCR</sequence>